<comment type="caution">
    <text evidence="11">The sequence shown here is derived from an EMBL/GenBank/DDBJ whole genome shotgun (WGS) entry which is preliminary data.</text>
</comment>
<evidence type="ECO:0000256" key="5">
    <source>
        <dbReference type="ARBA" id="ARBA00022884"/>
    </source>
</evidence>
<dbReference type="GO" id="GO:0046540">
    <property type="term" value="C:U4/U6 x U5 tri-snRNP complex"/>
    <property type="evidence" value="ECO:0007669"/>
    <property type="project" value="InterPro"/>
</dbReference>
<dbReference type="Gene3D" id="1.10.287.4070">
    <property type="match status" value="1"/>
</dbReference>
<feature type="region of interest" description="Disordered" evidence="9">
    <location>
        <begin position="262"/>
        <end position="291"/>
    </location>
</feature>
<feature type="domain" description="Nop" evidence="10">
    <location>
        <begin position="145"/>
        <end position="264"/>
    </location>
</feature>
<keyword evidence="3" id="KW-0507">mRNA processing</keyword>
<evidence type="ECO:0000256" key="2">
    <source>
        <dbReference type="ARBA" id="ARBA00005572"/>
    </source>
</evidence>
<dbReference type="InterPro" id="IPR019175">
    <property type="entry name" value="Prp31_C"/>
</dbReference>
<dbReference type="AlphaFoldDB" id="A0A565APS8"/>
<dbReference type="GO" id="GO:0000244">
    <property type="term" value="P:spliceosomal tri-snRNP complex assembly"/>
    <property type="evidence" value="ECO:0007669"/>
    <property type="project" value="InterPro"/>
</dbReference>
<feature type="compositionally biased region" description="Basic residues" evidence="9">
    <location>
        <begin position="282"/>
        <end position="291"/>
    </location>
</feature>
<sequence>MHKVDKALENESNDHDDPVDEYNLILDCNKLLVDIENEIFIVHNFIRDKYRTKFQELESIVHNAIEYAFVVKQIGNEMDLSLVDLKGLLPKATITAVSLTSLTTKGKPLTEDELQKTIEACDRVLGLDSAKKKVHGFVESKMGSIAPNLSAIVGSDVAAKLIGNAGGLSELAKMPACYVQLLGQKKKNLDGFSSATSQSRVGYLEQSEIFQTTPPGLRLRVIKLLAGKSTLAARVDDASGVDPSGTNGKALKEEILRKIKKCQEPSPARQPKPFQVPDSEPKKRRGGRRLRKTKERYAVTEMRKQANRIAFGVAEESSRGDGLGQGFGMLGQVKSNRLRVSSLPSKLKLNAKKLKERQYASSSGATTSGLISSLAFTHVQGIELLNPRDIGLASGTQSIYFSELGTLSKLKTL</sequence>
<dbReference type="SMART" id="SM00931">
    <property type="entry name" value="NOSIC"/>
    <property type="match status" value="1"/>
</dbReference>
<comment type="subcellular location">
    <subcellularLocation>
        <location evidence="1">Nucleus</location>
    </subcellularLocation>
</comment>
<evidence type="ECO:0000256" key="9">
    <source>
        <dbReference type="SAM" id="MobiDB-lite"/>
    </source>
</evidence>
<keyword evidence="7" id="KW-0539">Nucleus</keyword>
<dbReference type="InterPro" id="IPR042239">
    <property type="entry name" value="Nop_C"/>
</dbReference>
<evidence type="ECO:0000256" key="3">
    <source>
        <dbReference type="ARBA" id="ARBA00022664"/>
    </source>
</evidence>
<evidence type="ECO:0000256" key="1">
    <source>
        <dbReference type="ARBA" id="ARBA00004123"/>
    </source>
</evidence>
<comment type="similarity">
    <text evidence="2">Belongs to the PRP31 family.</text>
</comment>
<evidence type="ECO:0000256" key="4">
    <source>
        <dbReference type="ARBA" id="ARBA00022728"/>
    </source>
</evidence>
<dbReference type="Proteomes" id="UP000489600">
    <property type="component" value="Unassembled WGS sequence"/>
</dbReference>
<reference evidence="11" key="1">
    <citation type="submission" date="2019-07" db="EMBL/GenBank/DDBJ databases">
        <authorList>
            <person name="Dittberner H."/>
        </authorList>
    </citation>
    <scope>NUCLEOTIDE SEQUENCE [LARGE SCALE GENOMIC DNA]</scope>
</reference>
<proteinExistence type="inferred from homology"/>
<gene>
    <name evidence="11" type="ORF">ANE_LOCUS1865</name>
</gene>
<keyword evidence="5" id="KW-0694">RNA-binding</keyword>
<dbReference type="OrthoDB" id="4771285at2759"/>
<dbReference type="InterPro" id="IPR002687">
    <property type="entry name" value="Nop_dom"/>
</dbReference>
<dbReference type="Gene3D" id="1.10.246.90">
    <property type="entry name" value="Nop domain"/>
    <property type="match status" value="1"/>
</dbReference>
<dbReference type="Pfam" id="PF01798">
    <property type="entry name" value="Nop"/>
    <property type="match status" value="1"/>
</dbReference>
<keyword evidence="12" id="KW-1185">Reference proteome</keyword>
<evidence type="ECO:0000313" key="12">
    <source>
        <dbReference type="Proteomes" id="UP000489600"/>
    </source>
</evidence>
<dbReference type="SUPFAM" id="SSF89124">
    <property type="entry name" value="Nop domain"/>
    <property type="match status" value="1"/>
</dbReference>
<dbReference type="FunFam" id="1.10.287.4070:FF:000003">
    <property type="entry name" value="U4/U6 small nuclear ribonucleoprotein PRP31"/>
    <property type="match status" value="1"/>
</dbReference>
<dbReference type="GO" id="GO:0003723">
    <property type="term" value="F:RNA binding"/>
    <property type="evidence" value="ECO:0007669"/>
    <property type="project" value="UniProtKB-KW"/>
</dbReference>
<dbReference type="InterPro" id="IPR027105">
    <property type="entry name" value="Prp31"/>
</dbReference>
<name>A0A565APS8_9BRAS</name>
<keyword evidence="4" id="KW-0747">Spliceosome</keyword>
<dbReference type="FunFam" id="1.10.246.90:FF:000002">
    <property type="entry name" value="U4/U6 small nuclear ribonucleoprotein Prp31"/>
    <property type="match status" value="1"/>
</dbReference>
<evidence type="ECO:0000256" key="8">
    <source>
        <dbReference type="ARBA" id="ARBA00023274"/>
    </source>
</evidence>
<keyword evidence="6" id="KW-0508">mRNA splicing</keyword>
<protein>
    <recommendedName>
        <fullName evidence="10">Nop domain-containing protein</fullName>
    </recommendedName>
</protein>
<organism evidence="11 12">
    <name type="scientific">Arabis nemorensis</name>
    <dbReference type="NCBI Taxonomy" id="586526"/>
    <lineage>
        <taxon>Eukaryota</taxon>
        <taxon>Viridiplantae</taxon>
        <taxon>Streptophyta</taxon>
        <taxon>Embryophyta</taxon>
        <taxon>Tracheophyta</taxon>
        <taxon>Spermatophyta</taxon>
        <taxon>Magnoliopsida</taxon>
        <taxon>eudicotyledons</taxon>
        <taxon>Gunneridae</taxon>
        <taxon>Pentapetalae</taxon>
        <taxon>rosids</taxon>
        <taxon>malvids</taxon>
        <taxon>Brassicales</taxon>
        <taxon>Brassicaceae</taxon>
        <taxon>Arabideae</taxon>
        <taxon>Arabis</taxon>
    </lineage>
</organism>
<evidence type="ECO:0000313" key="11">
    <source>
        <dbReference type="EMBL" id="VVA91420.1"/>
    </source>
</evidence>
<dbReference type="GO" id="GO:0005687">
    <property type="term" value="C:U4 snRNP"/>
    <property type="evidence" value="ECO:0007669"/>
    <property type="project" value="TreeGrafter"/>
</dbReference>
<keyword evidence="8" id="KW-0687">Ribonucleoprotein</keyword>
<evidence type="ECO:0000259" key="10">
    <source>
        <dbReference type="PROSITE" id="PS51358"/>
    </source>
</evidence>
<dbReference type="PROSITE" id="PS51358">
    <property type="entry name" value="NOP"/>
    <property type="match status" value="1"/>
</dbReference>
<dbReference type="PANTHER" id="PTHR13904:SF4">
    <property type="entry name" value="NOP DOMAIN-CONTAINING PROTEIN"/>
    <property type="match status" value="1"/>
</dbReference>
<accession>A0A565APS8</accession>
<dbReference type="GO" id="GO:0071011">
    <property type="term" value="C:precatalytic spliceosome"/>
    <property type="evidence" value="ECO:0007669"/>
    <property type="project" value="TreeGrafter"/>
</dbReference>
<dbReference type="PANTHER" id="PTHR13904">
    <property type="entry name" value="PRE-MRNA SPLICING FACTOR PRP31"/>
    <property type="match status" value="1"/>
</dbReference>
<dbReference type="EMBL" id="CABITT030000001">
    <property type="protein sequence ID" value="VVA91420.1"/>
    <property type="molecule type" value="Genomic_DNA"/>
</dbReference>
<dbReference type="InterPro" id="IPR012976">
    <property type="entry name" value="NOSIC"/>
</dbReference>
<dbReference type="Pfam" id="PF09785">
    <property type="entry name" value="Prp31_C"/>
    <property type="match status" value="1"/>
</dbReference>
<evidence type="ECO:0000256" key="7">
    <source>
        <dbReference type="ARBA" id="ARBA00023242"/>
    </source>
</evidence>
<evidence type="ECO:0000256" key="6">
    <source>
        <dbReference type="ARBA" id="ARBA00023187"/>
    </source>
</evidence>
<dbReference type="InterPro" id="IPR036070">
    <property type="entry name" value="Nop_dom_sf"/>
</dbReference>